<proteinExistence type="predicted"/>
<evidence type="ECO:0000313" key="2">
    <source>
        <dbReference type="Proteomes" id="UP000199202"/>
    </source>
</evidence>
<dbReference type="AlphaFoldDB" id="A0A1G8ZTZ6"/>
<protein>
    <submittedName>
        <fullName evidence="1">Uncharacterized protein</fullName>
    </submittedName>
</protein>
<keyword evidence="2" id="KW-1185">Reference proteome</keyword>
<accession>A0A1G8ZTZ6</accession>
<dbReference type="EMBL" id="FNDJ01000014">
    <property type="protein sequence ID" value="SDK18599.1"/>
    <property type="molecule type" value="Genomic_DNA"/>
</dbReference>
<sequence>MFLSLSVEEQLLLTQQLLLLLDVLTKMRHLG</sequence>
<evidence type="ECO:0000313" key="1">
    <source>
        <dbReference type="EMBL" id="SDK18599.1"/>
    </source>
</evidence>
<reference evidence="1 2" key="1">
    <citation type="submission" date="2016-10" db="EMBL/GenBank/DDBJ databases">
        <authorList>
            <person name="de Groot N.N."/>
        </authorList>
    </citation>
    <scope>NUCLEOTIDE SEQUENCE [LARGE SCALE GENOMIC DNA]</scope>
    <source>
        <strain evidence="1 2">CGMCC 4.6533</strain>
    </source>
</reference>
<name>A0A1G8ZTZ6_9ACTN</name>
<dbReference type="Proteomes" id="UP000199202">
    <property type="component" value="Unassembled WGS sequence"/>
</dbReference>
<gene>
    <name evidence="1" type="ORF">SAMN05421869_114182</name>
</gene>
<organism evidence="1 2">
    <name type="scientific">Nonomuraea jiangxiensis</name>
    <dbReference type="NCBI Taxonomy" id="633440"/>
    <lineage>
        <taxon>Bacteria</taxon>
        <taxon>Bacillati</taxon>
        <taxon>Actinomycetota</taxon>
        <taxon>Actinomycetes</taxon>
        <taxon>Streptosporangiales</taxon>
        <taxon>Streptosporangiaceae</taxon>
        <taxon>Nonomuraea</taxon>
    </lineage>
</organism>